<organism evidence="13 14">
    <name type="scientific">Longibacter salinarum</name>
    <dbReference type="NCBI Taxonomy" id="1850348"/>
    <lineage>
        <taxon>Bacteria</taxon>
        <taxon>Pseudomonadati</taxon>
        <taxon>Rhodothermota</taxon>
        <taxon>Rhodothermia</taxon>
        <taxon>Rhodothermales</taxon>
        <taxon>Salisaetaceae</taxon>
        <taxon>Longibacter</taxon>
    </lineage>
</organism>
<keyword evidence="7 10" id="KW-0175">Coiled coil</keyword>
<dbReference type="InterPro" id="IPR027417">
    <property type="entry name" value="P-loop_NTPase"/>
</dbReference>
<dbReference type="SUPFAM" id="SSF75712">
    <property type="entry name" value="Rad50 coiled-coil Zn hook"/>
    <property type="match status" value="1"/>
</dbReference>
<protein>
    <submittedName>
        <fullName evidence="13">Exonuclease SbcC</fullName>
    </submittedName>
</protein>
<evidence type="ECO:0000256" key="4">
    <source>
        <dbReference type="ARBA" id="ARBA00022801"/>
    </source>
</evidence>
<dbReference type="OrthoDB" id="1698838at2"/>
<dbReference type="Gene3D" id="3.40.50.300">
    <property type="entry name" value="P-loop containing nucleotide triphosphate hydrolases"/>
    <property type="match status" value="2"/>
</dbReference>
<reference evidence="13 14" key="1">
    <citation type="submission" date="2017-10" db="EMBL/GenBank/DDBJ databases">
        <title>Draft genome of Longibacter Salinarum.</title>
        <authorList>
            <person name="Goh K.M."/>
            <person name="Shamsir M.S."/>
            <person name="Lim S.W."/>
        </authorList>
    </citation>
    <scope>NUCLEOTIDE SEQUENCE [LARGE SCALE GENOMIC DNA]</scope>
    <source>
        <strain evidence="13 14">KCTC 52045</strain>
    </source>
</reference>
<feature type="binding site" evidence="9">
    <location>
        <position position="516"/>
    </location>
    <ligand>
        <name>Zn(2+)</name>
        <dbReference type="ChEBI" id="CHEBI:29105"/>
    </ligand>
</feature>
<keyword evidence="13" id="KW-0540">Nuclease</keyword>
<accession>A0A2A8D2Q0</accession>
<dbReference type="PANTHER" id="PTHR32114:SF2">
    <property type="entry name" value="ABC TRANSPORTER ABCH.3"/>
    <property type="match status" value="1"/>
</dbReference>
<evidence type="ECO:0000313" key="13">
    <source>
        <dbReference type="EMBL" id="PEN15151.1"/>
    </source>
</evidence>
<feature type="domain" description="Zinc-hook" evidence="12">
    <location>
        <begin position="467"/>
        <end position="565"/>
    </location>
</feature>
<dbReference type="InterPro" id="IPR038729">
    <property type="entry name" value="Rad50/SbcC_AAA"/>
</dbReference>
<dbReference type="InterPro" id="IPR004827">
    <property type="entry name" value="bZIP"/>
</dbReference>
<gene>
    <name evidence="13" type="ORF">CRI94_02385</name>
</gene>
<feature type="coiled-coil region" evidence="10">
    <location>
        <begin position="727"/>
        <end position="853"/>
    </location>
</feature>
<keyword evidence="4" id="KW-0378">Hydrolase</keyword>
<evidence type="ECO:0000256" key="7">
    <source>
        <dbReference type="ARBA" id="ARBA00023054"/>
    </source>
</evidence>
<dbReference type="InterPro" id="IPR013134">
    <property type="entry name" value="Zn_hook_RAD50"/>
</dbReference>
<dbReference type="PANTHER" id="PTHR32114">
    <property type="entry name" value="ABC TRANSPORTER ABCH.3"/>
    <property type="match status" value="1"/>
</dbReference>
<evidence type="ECO:0000256" key="6">
    <source>
        <dbReference type="ARBA" id="ARBA00022840"/>
    </source>
</evidence>
<evidence type="ECO:0000313" key="14">
    <source>
        <dbReference type="Proteomes" id="UP000220102"/>
    </source>
</evidence>
<dbReference type="RefSeq" id="WP_098074049.1">
    <property type="nucleotide sequence ID" value="NZ_PDEQ01000001.1"/>
</dbReference>
<dbReference type="GO" id="GO:0005524">
    <property type="term" value="F:ATP binding"/>
    <property type="evidence" value="ECO:0007669"/>
    <property type="project" value="UniProtKB-KW"/>
</dbReference>
<dbReference type="AlphaFoldDB" id="A0A2A8D2Q0"/>
<evidence type="ECO:0000256" key="11">
    <source>
        <dbReference type="SAM" id="MobiDB-lite"/>
    </source>
</evidence>
<feature type="region of interest" description="Disordered" evidence="11">
    <location>
        <begin position="356"/>
        <end position="379"/>
    </location>
</feature>
<keyword evidence="5 9" id="KW-0862">Zinc</keyword>
<sequence length="1019" mass="117807">MVPVRLELQNFLSYGTDAPVLDFDTFDVACLSGRNGQGKSALLDAITWSVWGEARKSSGKRKPDDELIRIGSRHMEVTFTFDVEGARYRVKRSFSRSATGKTTTSDLEFQLYEPDKEAYQPLTGAHQRETQAIIEDTVGLDYDTFINSAFLLQGRSDEFTKKSPSQRKEILVNILNLTRYEELAQGAREKMKVARDEAERQATEIDRLNEALEDVPEWKEERSTVQSEIKEKTDALESLREEEKALTERLASLRAKAQEAESVTATVKDLDERLASHREEVEELQKKIQGADDLLARSEKIQQEYERYEELQEERERLDEKRDLHRGIEKQIESKTSELERRRNELEKKLNRLQVERKNNQKNLKEIRPKLSRKSDLKEKLEAARNAKAKAKEMAERRDQRESMKESLSQIETRLVGMRQQLQGELDALKERIRREKKQLARTDALSEQVEAVKVKLERKETLDSKLEQVKERGTKIRETLQEYSGEVEARKEEREEAEATLERLRTSDGGACPTCGTDLTASHAEQVEETLQAKLRTTNERIKELEQNIESSKTKRERLLTKYREIESELKPLDGSAEKLATLLEQKRARDENVRSLQSDRQSAAELHRKLQEKAYGHELREKKKAIRKQMSEIAFDAEAFETLTNRAAQVDRYKEQLREIDNLEGRRDELERKIEDQERQIENLRESLDTGKAFAPLPKQIEQLEQQLSNVDFDPQRFGEVKNTLADLKEAAGRMKDLVNAQRNRDDWKTQRERVREKIEAEKEKRKELQSSLATLNEEIQGKAAVQNKQERKAEEVQSAETSLNELQKRLGMLDERLDQAREDRKAITAARKARKEAKRQQQLYKHLRRAFGKHGIPSLIIEETLPEIEERANVLLDRLTDGKMNVRLETLKDKKTGGTKETLEIIITDEQGVPRPYETFSGGESFRVNFALRLALAQLLAERSGVRVRTLVIDEGFGTQDREGIERLVEAIQAVREDFSKILVITHLQELKQAFPVRIEVEKDPVTGSSFDVIGV</sequence>
<dbReference type="GO" id="GO:0016887">
    <property type="term" value="F:ATP hydrolysis activity"/>
    <property type="evidence" value="ECO:0007669"/>
    <property type="project" value="InterPro"/>
</dbReference>
<dbReference type="Gene3D" id="1.10.287.510">
    <property type="entry name" value="Helix hairpin bin"/>
    <property type="match status" value="1"/>
</dbReference>
<dbReference type="Pfam" id="PF13558">
    <property type="entry name" value="SbcC_Walker_B"/>
    <property type="match status" value="1"/>
</dbReference>
<dbReference type="SUPFAM" id="SSF52540">
    <property type="entry name" value="P-loop containing nucleoside triphosphate hydrolases"/>
    <property type="match status" value="2"/>
</dbReference>
<evidence type="ECO:0000256" key="1">
    <source>
        <dbReference type="ARBA" id="ARBA00022723"/>
    </source>
</evidence>
<evidence type="ECO:0000256" key="5">
    <source>
        <dbReference type="ARBA" id="ARBA00022833"/>
    </source>
</evidence>
<evidence type="ECO:0000259" key="12">
    <source>
        <dbReference type="PROSITE" id="PS51131"/>
    </source>
</evidence>
<evidence type="ECO:0000256" key="10">
    <source>
        <dbReference type="SAM" id="Coils"/>
    </source>
</evidence>
<dbReference type="EMBL" id="PDEQ01000001">
    <property type="protein sequence ID" value="PEN15151.1"/>
    <property type="molecule type" value="Genomic_DNA"/>
</dbReference>
<dbReference type="PROSITE" id="PS51131">
    <property type="entry name" value="ZN_HOOK"/>
    <property type="match status" value="1"/>
</dbReference>
<feature type="coiled-coil region" evidence="10">
    <location>
        <begin position="648"/>
        <end position="689"/>
    </location>
</feature>
<evidence type="ECO:0000256" key="3">
    <source>
        <dbReference type="ARBA" id="ARBA00022763"/>
    </source>
</evidence>
<keyword evidence="13" id="KW-0269">Exonuclease</keyword>
<keyword evidence="3" id="KW-0227">DNA damage</keyword>
<evidence type="ECO:0000256" key="2">
    <source>
        <dbReference type="ARBA" id="ARBA00022741"/>
    </source>
</evidence>
<dbReference type="Proteomes" id="UP000220102">
    <property type="component" value="Unassembled WGS sequence"/>
</dbReference>
<dbReference type="GO" id="GO:0004527">
    <property type="term" value="F:exonuclease activity"/>
    <property type="evidence" value="ECO:0007669"/>
    <property type="project" value="UniProtKB-KW"/>
</dbReference>
<evidence type="ECO:0000256" key="9">
    <source>
        <dbReference type="PROSITE-ProRule" id="PRU00471"/>
    </source>
</evidence>
<dbReference type="GO" id="GO:0006302">
    <property type="term" value="P:double-strand break repair"/>
    <property type="evidence" value="ECO:0007669"/>
    <property type="project" value="InterPro"/>
</dbReference>
<name>A0A2A8D2Q0_9BACT</name>
<keyword evidence="14" id="KW-1185">Reference proteome</keyword>
<keyword evidence="8" id="KW-0234">DNA repair</keyword>
<dbReference type="Pfam" id="PF13476">
    <property type="entry name" value="AAA_23"/>
    <property type="match status" value="1"/>
</dbReference>
<comment type="caution">
    <text evidence="13">The sequence shown here is derived from an EMBL/GenBank/DDBJ whole genome shotgun (WGS) entry which is preliminary data.</text>
</comment>
<feature type="binding site" evidence="9">
    <location>
        <position position="513"/>
    </location>
    <ligand>
        <name>Zn(2+)</name>
        <dbReference type="ChEBI" id="CHEBI:29105"/>
    </ligand>
</feature>
<dbReference type="GO" id="GO:0003700">
    <property type="term" value="F:DNA-binding transcription factor activity"/>
    <property type="evidence" value="ECO:0007669"/>
    <property type="project" value="InterPro"/>
</dbReference>
<dbReference type="PROSITE" id="PS00036">
    <property type="entry name" value="BZIP_BASIC"/>
    <property type="match status" value="1"/>
</dbReference>
<evidence type="ECO:0000256" key="8">
    <source>
        <dbReference type="ARBA" id="ARBA00023204"/>
    </source>
</evidence>
<dbReference type="GO" id="GO:0046872">
    <property type="term" value="F:metal ion binding"/>
    <property type="evidence" value="ECO:0007669"/>
    <property type="project" value="UniProtKB-UniRule"/>
</dbReference>
<keyword evidence="1 9" id="KW-0479">Metal-binding</keyword>
<keyword evidence="2" id="KW-0547">Nucleotide-binding</keyword>
<keyword evidence="6" id="KW-0067">ATP-binding</keyword>
<proteinExistence type="predicted"/>